<feature type="domain" description="Glucosyltransferase 3-like N-terminal" evidence="2">
    <location>
        <begin position="2"/>
        <end position="146"/>
    </location>
</feature>
<dbReference type="Proteomes" id="UP000032552">
    <property type="component" value="Unassembled WGS sequence"/>
</dbReference>
<dbReference type="EMBL" id="BAYM01000083">
    <property type="protein sequence ID" value="GAN36613.1"/>
    <property type="molecule type" value="Genomic_DNA"/>
</dbReference>
<name>A0A0C9QD47_LACPA</name>
<evidence type="ECO:0000259" key="2">
    <source>
        <dbReference type="Pfam" id="PF26334"/>
    </source>
</evidence>
<gene>
    <name evidence="4" type="ORF">LC0644_1202</name>
</gene>
<evidence type="ECO:0000256" key="1">
    <source>
        <dbReference type="ARBA" id="ARBA00022679"/>
    </source>
</evidence>
<organism evidence="4 5">
    <name type="scientific">Lacticaseibacillus paracasei NRIC 0644</name>
    <dbReference type="NCBI Taxonomy" id="1435038"/>
    <lineage>
        <taxon>Bacteria</taxon>
        <taxon>Bacillati</taxon>
        <taxon>Bacillota</taxon>
        <taxon>Bacilli</taxon>
        <taxon>Lactobacillales</taxon>
        <taxon>Lactobacillaceae</taxon>
        <taxon>Lacticaseibacillus</taxon>
    </lineage>
</organism>
<sequence>MNYIISPLQAPTDQATLKPKMDVAHFFGELGFRELFLSRYVNYNDENWRSEILGMISTVGEGDVVFFQIPTYAEPVVEEAVVELVHNQKAKIVAFVHDVEYLRFPQWYDKAYNLQFLGSFDGLIVGTNIIKEKLAEDGITIPMVSSGPWGYVQPIQYRRPTFSTNIHYAGNLVDWKGGFLKNVPEGLHLKVYGSADGNLDLPYPLSPAVDHLGTFHQEELGLALNNGYGLIWDADTDDHFADYSKICMSHKFSLYLSLGLPIITLAQSAIGKYVNENGLGIVVDSLDNLPNIINGITEDDYNHLVDKVADVSELIRTGRHNQLAALHALLAVKHTLPF</sequence>
<dbReference type="InterPro" id="IPR058591">
    <property type="entry name" value="Gtf3_N"/>
</dbReference>
<protein>
    <recommendedName>
        <fullName evidence="6">Galactofuranosyltransferase</fullName>
    </recommendedName>
</protein>
<evidence type="ECO:0008006" key="6">
    <source>
        <dbReference type="Google" id="ProtNLM"/>
    </source>
</evidence>
<dbReference type="RefSeq" id="WP_045624888.1">
    <property type="nucleotide sequence ID" value="NZ_BAYM01000083.1"/>
</dbReference>
<evidence type="ECO:0000313" key="4">
    <source>
        <dbReference type="EMBL" id="GAN36613.1"/>
    </source>
</evidence>
<dbReference type="Gene3D" id="3.40.50.2000">
    <property type="entry name" value="Glycogen Phosphorylase B"/>
    <property type="match status" value="2"/>
</dbReference>
<proteinExistence type="predicted"/>
<dbReference type="Pfam" id="PF26337">
    <property type="entry name" value="Gtf3_C"/>
    <property type="match status" value="1"/>
</dbReference>
<dbReference type="Pfam" id="PF26334">
    <property type="entry name" value="Gtf3_N"/>
    <property type="match status" value="1"/>
</dbReference>
<reference evidence="5" key="1">
    <citation type="submission" date="2014-05" db="EMBL/GenBank/DDBJ databases">
        <title>Whole genome sequencing of Lactobacillus casei NRIC0644.</title>
        <authorList>
            <person name="Atarashi H."/>
            <person name="Yoshida Y."/>
            <person name="Fujimura S."/>
            <person name="Tanaka N."/>
            <person name="Shiwa Y."/>
            <person name="Yoshikawa H."/>
            <person name="Okada S."/>
            <person name="Nakagawa J."/>
        </authorList>
    </citation>
    <scope>NUCLEOTIDE SEQUENCE [LARGE SCALE GENOMIC DNA]</scope>
    <source>
        <strain evidence="5">NRIC0644</strain>
    </source>
</reference>
<dbReference type="AlphaFoldDB" id="A0A0C9QD47"/>
<evidence type="ECO:0000313" key="5">
    <source>
        <dbReference type="Proteomes" id="UP000032552"/>
    </source>
</evidence>
<evidence type="ECO:0000259" key="3">
    <source>
        <dbReference type="Pfam" id="PF26337"/>
    </source>
</evidence>
<comment type="caution">
    <text evidence="4">The sequence shown here is derived from an EMBL/GenBank/DDBJ whole genome shotgun (WGS) entry which is preliminary data.</text>
</comment>
<dbReference type="InterPro" id="IPR058592">
    <property type="entry name" value="Gtf3_C"/>
</dbReference>
<keyword evidence="1" id="KW-0808">Transferase</keyword>
<dbReference type="PIRSF" id="PIRSF007023">
    <property type="entry name" value="UDP-Galf_transf"/>
    <property type="match status" value="1"/>
</dbReference>
<accession>A0A0C9QD47</accession>
<feature type="domain" description="Glucosyltransferase 3-like C-terminal" evidence="3">
    <location>
        <begin position="166"/>
        <end position="324"/>
    </location>
</feature>